<name>A4GHU3_9BACT</name>
<dbReference type="SUPFAM" id="SSF50249">
    <property type="entry name" value="Nucleic acid-binding proteins"/>
    <property type="match status" value="1"/>
</dbReference>
<dbReference type="InterPro" id="IPR012340">
    <property type="entry name" value="NA-bd_OB-fold"/>
</dbReference>
<gene>
    <name evidence="7" type="primary">recO</name>
    <name evidence="9" type="ORF">MBMO_EB0-39H12.0030</name>
</gene>
<protein>
    <recommendedName>
        <fullName evidence="2 7">DNA repair protein RecO</fullName>
    </recommendedName>
    <alternativeName>
        <fullName evidence="6 7">Recombination protein O</fullName>
    </alternativeName>
</protein>
<dbReference type="Gene3D" id="2.40.50.140">
    <property type="entry name" value="Nucleic acid-binding proteins"/>
    <property type="match status" value="1"/>
</dbReference>
<accession>A4GHU3</accession>
<dbReference type="InterPro" id="IPR022572">
    <property type="entry name" value="DNA_rep/recomb_RecO_N"/>
</dbReference>
<proteinExistence type="inferred from homology"/>
<sequence>MTSVNKILLEPAFVLHTRPYQETSLIVEFFTQSFGRINAVAKGAKRPKSPLRSVLTPVSRLSVSLSGKSELKNLSSAEILDHYPLSDGASLNSIIYINELITKATEKEDPHKIIFLKYQNFLENISKNNNLDNLELLLRDFEMTLLQEMGYGIDLTRDAETNNKLKEDTNYRFDPNIGFTFITAGNRPKISFLGKDIIDFSEGKFEKKSVRAASKIIMRTALDYHLGNKSLNIRKYLTKNN</sequence>
<dbReference type="InterPro" id="IPR037278">
    <property type="entry name" value="ARFGAP/RecO"/>
</dbReference>
<evidence type="ECO:0000256" key="1">
    <source>
        <dbReference type="ARBA" id="ARBA00007452"/>
    </source>
</evidence>
<dbReference type="PANTHER" id="PTHR33991:SF1">
    <property type="entry name" value="DNA REPAIR PROTEIN RECO"/>
    <property type="match status" value="1"/>
</dbReference>
<dbReference type="HAMAP" id="MF_00201">
    <property type="entry name" value="RecO"/>
    <property type="match status" value="1"/>
</dbReference>
<organism evidence="9">
    <name type="scientific">uncultured marine bacterium EB0_39H12</name>
    <dbReference type="NCBI Taxonomy" id="415437"/>
    <lineage>
        <taxon>Bacteria</taxon>
        <taxon>environmental samples</taxon>
    </lineage>
</organism>
<evidence type="ECO:0000256" key="6">
    <source>
        <dbReference type="ARBA" id="ARBA00033409"/>
    </source>
</evidence>
<dbReference type="SUPFAM" id="SSF57863">
    <property type="entry name" value="ArfGap/RecO-like zinc finger"/>
    <property type="match status" value="1"/>
</dbReference>
<evidence type="ECO:0000313" key="9">
    <source>
        <dbReference type="EMBL" id="ABL97654.1"/>
    </source>
</evidence>
<dbReference type="NCBIfam" id="TIGR00613">
    <property type="entry name" value="reco"/>
    <property type="match status" value="1"/>
</dbReference>
<dbReference type="GO" id="GO:0006302">
    <property type="term" value="P:double-strand break repair"/>
    <property type="evidence" value="ECO:0007669"/>
    <property type="project" value="TreeGrafter"/>
</dbReference>
<keyword evidence="3 7" id="KW-0227">DNA damage</keyword>
<comment type="similarity">
    <text evidence="1 7">Belongs to the RecO family.</text>
</comment>
<dbReference type="Pfam" id="PF02565">
    <property type="entry name" value="RecO_C"/>
    <property type="match status" value="1"/>
</dbReference>
<evidence type="ECO:0000256" key="4">
    <source>
        <dbReference type="ARBA" id="ARBA00023172"/>
    </source>
</evidence>
<dbReference type="InterPro" id="IPR042242">
    <property type="entry name" value="RecO_C"/>
</dbReference>
<dbReference type="Gene3D" id="1.20.1440.120">
    <property type="entry name" value="Recombination protein O, C-terminal domain"/>
    <property type="match status" value="1"/>
</dbReference>
<evidence type="ECO:0000256" key="2">
    <source>
        <dbReference type="ARBA" id="ARBA00021310"/>
    </source>
</evidence>
<dbReference type="EMBL" id="EF089399">
    <property type="protein sequence ID" value="ABL97654.1"/>
    <property type="molecule type" value="Genomic_DNA"/>
</dbReference>
<dbReference type="Pfam" id="PF11967">
    <property type="entry name" value="RecO_N"/>
    <property type="match status" value="1"/>
</dbReference>
<feature type="domain" description="DNA replication/recombination mediator RecO N-terminal" evidence="8">
    <location>
        <begin position="10"/>
        <end position="82"/>
    </location>
</feature>
<dbReference type="PANTHER" id="PTHR33991">
    <property type="entry name" value="DNA REPAIR PROTEIN RECO"/>
    <property type="match status" value="1"/>
</dbReference>
<keyword evidence="5 7" id="KW-0234">DNA repair</keyword>
<dbReference type="GO" id="GO:0043590">
    <property type="term" value="C:bacterial nucleoid"/>
    <property type="evidence" value="ECO:0007669"/>
    <property type="project" value="TreeGrafter"/>
</dbReference>
<evidence type="ECO:0000259" key="8">
    <source>
        <dbReference type="Pfam" id="PF11967"/>
    </source>
</evidence>
<keyword evidence="4 7" id="KW-0233">DNA recombination</keyword>
<dbReference type="AlphaFoldDB" id="A4GHU3"/>
<evidence type="ECO:0000256" key="5">
    <source>
        <dbReference type="ARBA" id="ARBA00023204"/>
    </source>
</evidence>
<comment type="function">
    <text evidence="7">Involved in DNA repair and RecF pathway recombination.</text>
</comment>
<dbReference type="InterPro" id="IPR003717">
    <property type="entry name" value="RecO"/>
</dbReference>
<evidence type="ECO:0000256" key="3">
    <source>
        <dbReference type="ARBA" id="ARBA00022763"/>
    </source>
</evidence>
<evidence type="ECO:0000256" key="7">
    <source>
        <dbReference type="HAMAP-Rule" id="MF_00201"/>
    </source>
</evidence>
<reference evidence="9" key="1">
    <citation type="journal article" date="2007" name="Environ. Microbiol.">
        <title>Proteorhodopsin photosystem gene clusters exhibit co-evolutionary trends and shared ancestry among diverse marine microbial phyla.</title>
        <authorList>
            <person name="McCarren J."/>
            <person name="Delong E.F."/>
        </authorList>
    </citation>
    <scope>NUCLEOTIDE SEQUENCE</scope>
</reference>
<dbReference type="GO" id="GO:0006310">
    <property type="term" value="P:DNA recombination"/>
    <property type="evidence" value="ECO:0007669"/>
    <property type="project" value="UniProtKB-UniRule"/>
</dbReference>